<dbReference type="SUPFAM" id="SSF55874">
    <property type="entry name" value="ATPase domain of HSP90 chaperone/DNA topoisomerase II/histidine kinase"/>
    <property type="match status" value="1"/>
</dbReference>
<comment type="caution">
    <text evidence="9">The sequence shown here is derived from an EMBL/GenBank/DDBJ whole genome shotgun (WGS) entry which is preliminary data.</text>
</comment>
<evidence type="ECO:0000313" key="9">
    <source>
        <dbReference type="EMBL" id="MCC1483070.1"/>
    </source>
</evidence>
<keyword evidence="7" id="KW-1133">Transmembrane helix</keyword>
<dbReference type="EC" id="2.7.13.3" evidence="2"/>
<comment type="catalytic activity">
    <reaction evidence="1">
        <text>ATP + protein L-histidine = ADP + protein N-phospho-L-histidine.</text>
        <dbReference type="EC" id="2.7.13.3"/>
    </reaction>
</comment>
<dbReference type="RefSeq" id="WP_227475486.1">
    <property type="nucleotide sequence ID" value="NZ_JAFMPT010000001.1"/>
</dbReference>
<dbReference type="InterPro" id="IPR019734">
    <property type="entry name" value="TPR_rpt"/>
</dbReference>
<dbReference type="Gene3D" id="3.30.565.10">
    <property type="entry name" value="Histidine kinase-like ATPase, C-terminal domain"/>
    <property type="match status" value="1"/>
</dbReference>
<keyword evidence="4" id="KW-0418">Kinase</keyword>
<evidence type="ECO:0000256" key="5">
    <source>
        <dbReference type="ARBA" id="ARBA00023012"/>
    </source>
</evidence>
<name>A0ABS8EIN6_9FLAO</name>
<dbReference type="PROSITE" id="PS50005">
    <property type="entry name" value="TPR"/>
    <property type="match status" value="1"/>
</dbReference>
<dbReference type="Pfam" id="PF02518">
    <property type="entry name" value="HATPase_c"/>
    <property type="match status" value="1"/>
</dbReference>
<dbReference type="Gene3D" id="1.25.40.10">
    <property type="entry name" value="Tetratricopeptide repeat domain"/>
    <property type="match status" value="2"/>
</dbReference>
<dbReference type="InterPro" id="IPR036890">
    <property type="entry name" value="HATPase_C_sf"/>
</dbReference>
<reference evidence="10" key="2">
    <citation type="submission" date="2023-07" db="EMBL/GenBank/DDBJ databases">
        <title>Genome of Winogradskyella sp. E313.</title>
        <authorList>
            <person name="Zhou Y."/>
        </authorList>
    </citation>
    <scope>NUCLEOTIDE SEQUENCE [LARGE SCALE GENOMIC DNA]</scope>
    <source>
        <strain evidence="10">E313</strain>
    </source>
</reference>
<keyword evidence="10" id="KW-1185">Reference proteome</keyword>
<keyword evidence="3" id="KW-0808">Transferase</keyword>
<evidence type="ECO:0000259" key="8">
    <source>
        <dbReference type="Pfam" id="PF02518"/>
    </source>
</evidence>
<keyword evidence="7" id="KW-0472">Membrane</keyword>
<reference evidence="10" key="1">
    <citation type="submission" date="2021-03" db="EMBL/GenBank/DDBJ databases">
        <title>Genome of Cognatishimia sp. F0-27.</title>
        <authorList>
            <person name="Ping X."/>
        </authorList>
    </citation>
    <scope>NUCLEOTIDE SEQUENCE [LARGE SCALE GENOMIC DNA]</scope>
    <source>
        <strain evidence="10">E313</strain>
    </source>
</reference>
<evidence type="ECO:0000256" key="1">
    <source>
        <dbReference type="ARBA" id="ARBA00000085"/>
    </source>
</evidence>
<feature type="domain" description="Histidine kinase/HSP90-like ATPase" evidence="8">
    <location>
        <begin position="588"/>
        <end position="672"/>
    </location>
</feature>
<dbReference type="PANTHER" id="PTHR24421:SF10">
    <property type="entry name" value="NITRATE_NITRITE SENSOR PROTEIN NARQ"/>
    <property type="match status" value="1"/>
</dbReference>
<evidence type="ECO:0000313" key="10">
    <source>
        <dbReference type="Proteomes" id="UP000778797"/>
    </source>
</evidence>
<accession>A0ABS8EIN6</accession>
<dbReference type="SMART" id="SM00028">
    <property type="entry name" value="TPR"/>
    <property type="match status" value="4"/>
</dbReference>
<dbReference type="EMBL" id="JAFMPT010000001">
    <property type="protein sequence ID" value="MCC1483070.1"/>
    <property type="molecule type" value="Genomic_DNA"/>
</dbReference>
<evidence type="ECO:0000256" key="3">
    <source>
        <dbReference type="ARBA" id="ARBA00022679"/>
    </source>
</evidence>
<keyword evidence="7" id="KW-0812">Transmembrane</keyword>
<evidence type="ECO:0000256" key="4">
    <source>
        <dbReference type="ARBA" id="ARBA00022777"/>
    </source>
</evidence>
<feature type="transmembrane region" description="Helical" evidence="7">
    <location>
        <begin position="419"/>
        <end position="438"/>
    </location>
</feature>
<dbReference type="InterPro" id="IPR050482">
    <property type="entry name" value="Sensor_HK_TwoCompSys"/>
</dbReference>
<evidence type="ECO:0000256" key="7">
    <source>
        <dbReference type="SAM" id="Phobius"/>
    </source>
</evidence>
<dbReference type="Pfam" id="PF13424">
    <property type="entry name" value="TPR_12"/>
    <property type="match status" value="1"/>
</dbReference>
<dbReference type="SUPFAM" id="SSF48452">
    <property type="entry name" value="TPR-like"/>
    <property type="match status" value="1"/>
</dbReference>
<dbReference type="CDD" id="cd16917">
    <property type="entry name" value="HATPase_UhpB-NarQ-NarX-like"/>
    <property type="match status" value="1"/>
</dbReference>
<dbReference type="Proteomes" id="UP000778797">
    <property type="component" value="Unassembled WGS sequence"/>
</dbReference>
<evidence type="ECO:0000256" key="2">
    <source>
        <dbReference type="ARBA" id="ARBA00012438"/>
    </source>
</evidence>
<proteinExistence type="predicted"/>
<organism evidence="9 10">
    <name type="scientific">Winogradskyella immobilis</name>
    <dbReference type="NCBI Taxonomy" id="2816852"/>
    <lineage>
        <taxon>Bacteria</taxon>
        <taxon>Pseudomonadati</taxon>
        <taxon>Bacteroidota</taxon>
        <taxon>Flavobacteriia</taxon>
        <taxon>Flavobacteriales</taxon>
        <taxon>Flavobacteriaceae</taxon>
        <taxon>Winogradskyella</taxon>
    </lineage>
</organism>
<sequence length="674" mass="77655">MNKIPFIIISFLLLNVCKSQEKSKQLDSIYSFIELSKNSDYSIEERLKYAISSSSIATSVNNDSILLLTNRNLAFLYLNAEKYEKYVRMNRSNLNLAYKLKDTSAITVASGNLGSYYKFIRQNDSSYFFYLNSLKYLKSNEITEKRGTAFHIIAEIKEEERDFTGAEEDAIKAVRIFEQLPENEDNLYNLWSVYNLLGIISRELKNFEESIEFNDRAIDFAKQMEDGFYNEIYTINNKAYVYRQMGNYKVAVDLYNSLLPLRPKYEEYDPSFYAIIIANIADTRIESGDTNYNEIGDIFREAYKISEDLDDEYAKMSVDVVLSKFYLILEQKDLAHKHAKEAYDLGKKLSENEAVLESLLLLSKIEAGELGKAHLNEHIKLTDSLLQVERAVRNKYARIELETDQIEKENKQISKENRYLLILSGALLLLGLLTYVVITQRAKNRQLRLVQAQQEANEEIYNLMLNQQDKVEEARAQEKIRVSKELHDGVLGRLFGTRLSLDSLNFVEGKEAIQNRANYIGQLKTIEEDIRKISHEMNADFVSGSGFMDIVSELIENQTKAYGLTYNFNYTDDINWDMVTNKTKINSYRIVQESMQNIYKHAEAKHINISFLLKNNVICLYIADDGKGFDTSKGKKGIGLKNMTSRVADIDGKIEFASQVNKGTEVKVKIPYIT</sequence>
<gene>
    <name evidence="9" type="ORF">J1C55_00580</name>
</gene>
<keyword evidence="5" id="KW-0902">Two-component regulatory system</keyword>
<protein>
    <recommendedName>
        <fullName evidence="2">histidine kinase</fullName>
        <ecNumber evidence="2">2.7.13.3</ecNumber>
    </recommendedName>
</protein>
<dbReference type="PANTHER" id="PTHR24421">
    <property type="entry name" value="NITRATE/NITRITE SENSOR PROTEIN NARX-RELATED"/>
    <property type="match status" value="1"/>
</dbReference>
<feature type="repeat" description="TPR" evidence="6">
    <location>
        <begin position="232"/>
        <end position="265"/>
    </location>
</feature>
<dbReference type="InterPro" id="IPR003594">
    <property type="entry name" value="HATPase_dom"/>
</dbReference>
<keyword evidence="6" id="KW-0802">TPR repeat</keyword>
<evidence type="ECO:0000256" key="6">
    <source>
        <dbReference type="PROSITE-ProRule" id="PRU00339"/>
    </source>
</evidence>
<dbReference type="InterPro" id="IPR011990">
    <property type="entry name" value="TPR-like_helical_dom_sf"/>
</dbReference>